<evidence type="ECO:0000256" key="1">
    <source>
        <dbReference type="SAM" id="Phobius"/>
    </source>
</evidence>
<proteinExistence type="predicted"/>
<keyword evidence="3" id="KW-1185">Reference proteome</keyword>
<dbReference type="InterPro" id="IPR021737">
    <property type="entry name" value="Phage_phiKZ_Orf197"/>
</dbReference>
<feature type="transmembrane region" description="Helical" evidence="1">
    <location>
        <begin position="36"/>
        <end position="53"/>
    </location>
</feature>
<dbReference type="EMBL" id="JBEWYP010000001">
    <property type="protein sequence ID" value="MET7027769.1"/>
    <property type="molecule type" value="Genomic_DNA"/>
</dbReference>
<dbReference type="Proteomes" id="UP001549773">
    <property type="component" value="Unassembled WGS sequence"/>
</dbReference>
<reference evidence="2 3" key="1">
    <citation type="submission" date="2024-07" db="EMBL/GenBank/DDBJ databases">
        <title>The genome sequence of type strain Sediminicola luteus GDMCC 1.2596T.</title>
        <authorList>
            <person name="Liu Y."/>
        </authorList>
    </citation>
    <scope>NUCLEOTIDE SEQUENCE [LARGE SCALE GENOMIC DNA]</scope>
    <source>
        <strain evidence="2 3">GDMCC 1.2596</strain>
    </source>
</reference>
<name>A0ABV2TR78_9FLAO</name>
<gene>
    <name evidence="2" type="ORF">ABXZ32_00090</name>
</gene>
<organism evidence="2 3">
    <name type="scientific">Sediminicola luteus</name>
    <dbReference type="NCBI Taxonomy" id="319238"/>
    <lineage>
        <taxon>Bacteria</taxon>
        <taxon>Pseudomonadati</taxon>
        <taxon>Bacteroidota</taxon>
        <taxon>Flavobacteriia</taxon>
        <taxon>Flavobacteriales</taxon>
        <taxon>Flavobacteriaceae</taxon>
        <taxon>Sediminicola</taxon>
    </lineage>
</organism>
<comment type="caution">
    <text evidence="2">The sequence shown here is derived from an EMBL/GenBank/DDBJ whole genome shotgun (WGS) entry which is preliminary data.</text>
</comment>
<evidence type="ECO:0000313" key="3">
    <source>
        <dbReference type="Proteomes" id="UP001549773"/>
    </source>
</evidence>
<protein>
    <submittedName>
        <fullName evidence="2">DUF3307 domain-containing protein</fullName>
    </submittedName>
</protein>
<feature type="transmembrane region" description="Helical" evidence="1">
    <location>
        <begin position="170"/>
        <end position="190"/>
    </location>
</feature>
<feature type="transmembrane region" description="Helical" evidence="1">
    <location>
        <begin position="87"/>
        <end position="107"/>
    </location>
</feature>
<keyword evidence="1" id="KW-0812">Transmembrane</keyword>
<dbReference type="Pfam" id="PF11750">
    <property type="entry name" value="DUF3307"/>
    <property type="match status" value="1"/>
</dbReference>
<dbReference type="RefSeq" id="WP_354616658.1">
    <property type="nucleotide sequence ID" value="NZ_JBEWYP010000001.1"/>
</dbReference>
<keyword evidence="1" id="KW-0472">Membrane</keyword>
<feature type="transmembrane region" description="Helical" evidence="1">
    <location>
        <begin position="210"/>
        <end position="230"/>
    </location>
</feature>
<evidence type="ECO:0000313" key="2">
    <source>
        <dbReference type="EMBL" id="MET7027769.1"/>
    </source>
</evidence>
<sequence length="236" mass="27115">MILFIKLLLAHLIGDFMLQPTRWVIHKEANKVKSKYLYFHTLVHFLLVILLLWDIGYWKLALVISVSHFTIDLLKLYASNWIKKNSVLFFIDQAFHIIVLYICAYNSNLVEHTVALFQHVNWALVTAVVFVTYPAAVVMGKLLEGFSDQIQIDHKSLPNAGKYIGIIERLFVLLFIIIGRWEVIGLLITAKSVFRFNDLKESNNRKLTEYILIGTLLSFGIAILTGFVFITMRGGL</sequence>
<feature type="transmembrane region" description="Helical" evidence="1">
    <location>
        <begin position="119"/>
        <end position="139"/>
    </location>
</feature>
<accession>A0ABV2TR78</accession>
<keyword evidence="1" id="KW-1133">Transmembrane helix</keyword>